<accession>A0AA40X5K1</accession>
<evidence type="ECO:0000256" key="3">
    <source>
        <dbReference type="ARBA" id="ARBA00022575"/>
    </source>
</evidence>
<dbReference type="Gene3D" id="3.20.20.70">
    <property type="entry name" value="Aldolase class I"/>
    <property type="match status" value="1"/>
</dbReference>
<evidence type="ECO:0000256" key="2">
    <source>
        <dbReference type="ARBA" id="ARBA00009881"/>
    </source>
</evidence>
<dbReference type="EMBL" id="JADMKS010000008">
    <property type="protein sequence ID" value="MBF6638642.1"/>
    <property type="molecule type" value="Genomic_DNA"/>
</dbReference>
<dbReference type="Proteomes" id="UP000705283">
    <property type="component" value="Unassembled WGS sequence"/>
</dbReference>
<keyword evidence="4" id="KW-0285">Flavoprotein</keyword>
<evidence type="ECO:0000256" key="9">
    <source>
        <dbReference type="ARBA" id="ARBA00031155"/>
    </source>
</evidence>
<dbReference type="GO" id="GO:0000166">
    <property type="term" value="F:nucleotide binding"/>
    <property type="evidence" value="ECO:0007669"/>
    <property type="project" value="UniProtKB-KW"/>
</dbReference>
<sequence length="358" mass="38287">MKYQNIFTDLQIELPIIQAPMAGVSTPEMAAAVSNAGGIGSLGLGNAKPESAFDQIQKTKSLTDRPFNVNFFCHAAPKVNHDVHQKWLEYLNVHFQAHDALVPTVLNEIYQNFQSSEKMLEVVLETKPALVSFHFGAPSEHVVDKIHAYGGKVLVCVTNLREARLAATVHADAIVAQGVEAGGHRGNFVAKEDDALGLFPLLRILARNSELPVIAAGGIMDGVGIDAAMRLGAVGAQLGTAFILCPESSATAAHRECLKGEGAARTAITAAISGRPARGIIGVFQRSIVPDGQRQIPDYPFAYDAAMKLHAAAKEKGIFSYSPNWAGQGAVLCREMPAFELTRALAAEWAEARKSLLV</sequence>
<dbReference type="AlphaFoldDB" id="A0AA40X5K1"/>
<keyword evidence="3" id="KW-0216">Detoxification</keyword>
<dbReference type="PANTHER" id="PTHR42747">
    <property type="entry name" value="NITRONATE MONOOXYGENASE-RELATED"/>
    <property type="match status" value="1"/>
</dbReference>
<protein>
    <recommendedName>
        <fullName evidence="11">Nitronate monooxygenase</fullName>
    </recommendedName>
    <alternativeName>
        <fullName evidence="9">Propionate 3-nitronate monooxygenase</fullName>
    </alternativeName>
</protein>
<comment type="catalytic activity">
    <reaction evidence="10">
        <text>3 propionate 3-nitronate + 3 O2 + H2O = 3 3-oxopropanoate + 2 nitrate + nitrite + H2O2 + 3 H(+)</text>
        <dbReference type="Rhea" id="RHEA:57332"/>
        <dbReference type="ChEBI" id="CHEBI:15377"/>
        <dbReference type="ChEBI" id="CHEBI:15378"/>
        <dbReference type="ChEBI" id="CHEBI:15379"/>
        <dbReference type="ChEBI" id="CHEBI:16240"/>
        <dbReference type="ChEBI" id="CHEBI:16301"/>
        <dbReference type="ChEBI" id="CHEBI:17632"/>
        <dbReference type="ChEBI" id="CHEBI:33190"/>
        <dbReference type="ChEBI" id="CHEBI:136067"/>
    </reaction>
</comment>
<comment type="similarity">
    <text evidence="2">Belongs to the nitronate monooxygenase family. NMO class I subfamily.</text>
</comment>
<keyword evidence="8 12" id="KW-0503">Monooxygenase</keyword>
<keyword evidence="6" id="KW-0547">Nucleotide-binding</keyword>
<evidence type="ECO:0000313" key="12">
    <source>
        <dbReference type="EMBL" id="MBF6638642.1"/>
    </source>
</evidence>
<evidence type="ECO:0000256" key="11">
    <source>
        <dbReference type="ARBA" id="ARBA00067136"/>
    </source>
</evidence>
<evidence type="ECO:0000256" key="10">
    <source>
        <dbReference type="ARBA" id="ARBA00049401"/>
    </source>
</evidence>
<dbReference type="CDD" id="cd04730">
    <property type="entry name" value="NPD_like"/>
    <property type="match status" value="1"/>
</dbReference>
<dbReference type="Pfam" id="PF03060">
    <property type="entry name" value="NMO"/>
    <property type="match status" value="1"/>
</dbReference>
<organism evidence="12 13">
    <name type="scientific">Rouxiella silvae</name>
    <dbReference type="NCBI Taxonomy" id="1646373"/>
    <lineage>
        <taxon>Bacteria</taxon>
        <taxon>Pseudomonadati</taxon>
        <taxon>Pseudomonadota</taxon>
        <taxon>Gammaproteobacteria</taxon>
        <taxon>Enterobacterales</taxon>
        <taxon>Yersiniaceae</taxon>
        <taxon>Rouxiella</taxon>
    </lineage>
</organism>
<dbReference type="InterPro" id="IPR013785">
    <property type="entry name" value="Aldolase_TIM"/>
</dbReference>
<reference evidence="12" key="2">
    <citation type="submission" date="2022-09" db="EMBL/GenBank/DDBJ databases">
        <title>Rouxiella aceris sp. nov., isolated from tree sap and emended description of the genus Rhouxiella.</title>
        <authorList>
            <person name="Kim I.S."/>
        </authorList>
    </citation>
    <scope>NUCLEOTIDE SEQUENCE</scope>
    <source>
        <strain evidence="12">SAP-2</strain>
    </source>
</reference>
<dbReference type="GO" id="GO:0018580">
    <property type="term" value="F:nitronate monooxygenase activity"/>
    <property type="evidence" value="ECO:0007669"/>
    <property type="project" value="InterPro"/>
</dbReference>
<reference evidence="12" key="1">
    <citation type="submission" date="2020-11" db="EMBL/GenBank/DDBJ databases">
        <authorList>
            <person name="Lee S.D."/>
        </authorList>
    </citation>
    <scope>NUCLEOTIDE SEQUENCE</scope>
    <source>
        <strain evidence="12">SAP-2</strain>
    </source>
</reference>
<comment type="caution">
    <text evidence="12">The sequence shown here is derived from an EMBL/GenBank/DDBJ whole genome shotgun (WGS) entry which is preliminary data.</text>
</comment>
<evidence type="ECO:0000256" key="7">
    <source>
        <dbReference type="ARBA" id="ARBA00023002"/>
    </source>
</evidence>
<comment type="cofactor">
    <cofactor evidence="1">
        <name>FMN</name>
        <dbReference type="ChEBI" id="CHEBI:58210"/>
    </cofactor>
</comment>
<evidence type="ECO:0000313" key="13">
    <source>
        <dbReference type="Proteomes" id="UP000705283"/>
    </source>
</evidence>
<keyword evidence="7" id="KW-0560">Oxidoreductase</keyword>
<proteinExistence type="inferred from homology"/>
<evidence type="ECO:0000256" key="5">
    <source>
        <dbReference type="ARBA" id="ARBA00022643"/>
    </source>
</evidence>
<dbReference type="RefSeq" id="WP_194978547.1">
    <property type="nucleotide sequence ID" value="NZ_JADMKS010000008.1"/>
</dbReference>
<dbReference type="PANTHER" id="PTHR42747:SF3">
    <property type="entry name" value="NITRONATE MONOOXYGENASE-RELATED"/>
    <property type="match status" value="1"/>
</dbReference>
<dbReference type="SUPFAM" id="SSF51412">
    <property type="entry name" value="Inosine monophosphate dehydrogenase (IMPDH)"/>
    <property type="match status" value="1"/>
</dbReference>
<evidence type="ECO:0000256" key="6">
    <source>
        <dbReference type="ARBA" id="ARBA00022741"/>
    </source>
</evidence>
<gene>
    <name evidence="12" type="ORF">ITX54_18400</name>
</gene>
<dbReference type="InterPro" id="IPR004136">
    <property type="entry name" value="NMO"/>
</dbReference>
<evidence type="ECO:0000256" key="8">
    <source>
        <dbReference type="ARBA" id="ARBA00023033"/>
    </source>
</evidence>
<name>A0AA40X5K1_9GAMM</name>
<dbReference type="FunFam" id="3.20.20.70:FF:000154">
    <property type="entry name" value="Probable nitronate monooxygenase"/>
    <property type="match status" value="1"/>
</dbReference>
<evidence type="ECO:0000256" key="1">
    <source>
        <dbReference type="ARBA" id="ARBA00001917"/>
    </source>
</evidence>
<dbReference type="GO" id="GO:0009636">
    <property type="term" value="P:response to toxic substance"/>
    <property type="evidence" value="ECO:0007669"/>
    <property type="project" value="UniProtKB-KW"/>
</dbReference>
<keyword evidence="5" id="KW-0288">FMN</keyword>
<evidence type="ECO:0000256" key="4">
    <source>
        <dbReference type="ARBA" id="ARBA00022630"/>
    </source>
</evidence>